<reference evidence="2 3" key="1">
    <citation type="journal article" date="2012" name="Proc. Natl. Acad. Sci. U.S.A.">
        <title>Genome streamlining and chemical defense in a coral reef symbiosis.</title>
        <authorList>
            <person name="Kwan J.C."/>
            <person name="Donia M.S."/>
            <person name="Han A.W."/>
            <person name="Hirose E."/>
            <person name="Haygood M.G."/>
            <person name="Schmidt E.W."/>
        </authorList>
    </citation>
    <scope>NUCLEOTIDE SEQUENCE [LARGE SCALE GENOMIC DNA]</scope>
    <source>
        <strain evidence="2 3">L2</strain>
    </source>
</reference>
<dbReference type="AlphaFoldDB" id="K7YP57"/>
<evidence type="ECO:0000313" key="3">
    <source>
        <dbReference type="Proteomes" id="UP000010077"/>
    </source>
</evidence>
<sequence>MITGSIHLNKIARYYIYLVVGLFKIVFTILANKRFFR</sequence>
<protein>
    <submittedName>
        <fullName evidence="2">Uncharacterized protein</fullName>
    </submittedName>
</protein>
<organism evidence="2 3">
    <name type="scientific">Candidatus Endolissoclinum faulkneri L2</name>
    <dbReference type="NCBI Taxonomy" id="1193729"/>
    <lineage>
        <taxon>Bacteria</taxon>
        <taxon>Pseudomonadati</taxon>
        <taxon>Pseudomonadota</taxon>
        <taxon>Alphaproteobacteria</taxon>
        <taxon>Rhodospirillales</taxon>
        <taxon>Rhodospirillaceae</taxon>
        <taxon>Candidatus Endolissoclinum</taxon>
    </lineage>
</organism>
<dbReference type="HOGENOM" id="CLU_3341648_0_0_5"/>
<evidence type="ECO:0000313" key="2">
    <source>
        <dbReference type="EMBL" id="AFX98369.1"/>
    </source>
</evidence>
<dbReference type="KEGG" id="thal:A1OE_166"/>
<name>K7YP57_9PROT</name>
<keyword evidence="1" id="KW-1133">Transmembrane helix</keyword>
<proteinExistence type="predicted"/>
<keyword evidence="1" id="KW-0812">Transmembrane</keyword>
<keyword evidence="3" id="KW-1185">Reference proteome</keyword>
<feature type="transmembrane region" description="Helical" evidence="1">
    <location>
        <begin position="12"/>
        <end position="31"/>
    </location>
</feature>
<evidence type="ECO:0000256" key="1">
    <source>
        <dbReference type="SAM" id="Phobius"/>
    </source>
</evidence>
<accession>K7YP57</accession>
<gene>
    <name evidence="2" type="ORF">A1OE_166</name>
</gene>
<dbReference type="Proteomes" id="UP000010077">
    <property type="component" value="Chromosome"/>
</dbReference>
<dbReference type="EMBL" id="CP003539">
    <property type="protein sequence ID" value="AFX98369.1"/>
    <property type="molecule type" value="Genomic_DNA"/>
</dbReference>
<keyword evidence="1" id="KW-0472">Membrane</keyword>